<feature type="region of interest" description="Disordered" evidence="2">
    <location>
        <begin position="291"/>
        <end position="310"/>
    </location>
</feature>
<keyword evidence="1" id="KW-0175">Coiled coil</keyword>
<gene>
    <name evidence="4" type="ORF">QVD17_39342</name>
</gene>
<evidence type="ECO:0000313" key="5">
    <source>
        <dbReference type="Proteomes" id="UP001229421"/>
    </source>
</evidence>
<keyword evidence="5" id="KW-1185">Reference proteome</keyword>
<feature type="compositionally biased region" description="Basic and acidic residues" evidence="2">
    <location>
        <begin position="299"/>
        <end position="310"/>
    </location>
</feature>
<evidence type="ECO:0000256" key="1">
    <source>
        <dbReference type="SAM" id="Coils"/>
    </source>
</evidence>
<sequence length="377" mass="42474">MVNQTSRLDLHEQQIKQLQSDVADMKTSLSVLEADRVESAEFRKAMLAWMKSQDKRPVETSLESASSGMASSSPALKSDLIDNCSGLPWAVKKVMLPEFSGFDPQGWIKKANLFFDLNQTSMDSRVQLAQLSMIGVAQHWFTIITQVRPSLSWLEFQSELLHRFTGLAIQNPYEQLATIKQSDSIFDYIDDFEYVLSLVPRLPESQTIGYFIAGLKEDVKLQVRLHRPTTCIDAMYLAKDVELILRPSTSPTLSSRFRYAQQPGLPLWGDGFGHHLGANSLSKLAGNSSLHSANVQTGQRDRGVRSLSRTEWEERRKKGQCYKCGQLYSPTHKCPNGNLRVMLLGDDDPDRFEGLHFQLEHLDNFQSDGGSSLEDKA</sequence>
<name>A0AAD8NH15_TARER</name>
<dbReference type="Pfam" id="PF19259">
    <property type="entry name" value="Ty3_capsid"/>
    <property type="match status" value="1"/>
</dbReference>
<reference evidence="4" key="1">
    <citation type="journal article" date="2023" name="bioRxiv">
        <title>Improved chromosome-level genome assembly for marigold (Tagetes erecta).</title>
        <authorList>
            <person name="Jiang F."/>
            <person name="Yuan L."/>
            <person name="Wang S."/>
            <person name="Wang H."/>
            <person name="Xu D."/>
            <person name="Wang A."/>
            <person name="Fan W."/>
        </authorList>
    </citation>
    <scope>NUCLEOTIDE SEQUENCE</scope>
    <source>
        <strain evidence="4">WSJ</strain>
        <tissue evidence="4">Leaf</tissue>
    </source>
</reference>
<comment type="caution">
    <text evidence="4">The sequence shown here is derived from an EMBL/GenBank/DDBJ whole genome shotgun (WGS) entry which is preliminary data.</text>
</comment>
<dbReference type="InterPro" id="IPR045358">
    <property type="entry name" value="Ty3_capsid"/>
</dbReference>
<dbReference type="Proteomes" id="UP001229421">
    <property type="component" value="Unassembled WGS sequence"/>
</dbReference>
<evidence type="ECO:0000256" key="2">
    <source>
        <dbReference type="SAM" id="MobiDB-lite"/>
    </source>
</evidence>
<feature type="domain" description="Ty3 transposon capsid-like protein" evidence="3">
    <location>
        <begin position="123"/>
        <end position="253"/>
    </location>
</feature>
<accession>A0AAD8NH15</accession>
<feature type="coiled-coil region" evidence="1">
    <location>
        <begin position="1"/>
        <end position="35"/>
    </location>
</feature>
<evidence type="ECO:0000259" key="3">
    <source>
        <dbReference type="Pfam" id="PF19259"/>
    </source>
</evidence>
<dbReference type="EMBL" id="JAUHHV010000011">
    <property type="protein sequence ID" value="KAK1407718.1"/>
    <property type="molecule type" value="Genomic_DNA"/>
</dbReference>
<proteinExistence type="predicted"/>
<evidence type="ECO:0000313" key="4">
    <source>
        <dbReference type="EMBL" id="KAK1407718.1"/>
    </source>
</evidence>
<organism evidence="4 5">
    <name type="scientific">Tagetes erecta</name>
    <name type="common">African marigold</name>
    <dbReference type="NCBI Taxonomy" id="13708"/>
    <lineage>
        <taxon>Eukaryota</taxon>
        <taxon>Viridiplantae</taxon>
        <taxon>Streptophyta</taxon>
        <taxon>Embryophyta</taxon>
        <taxon>Tracheophyta</taxon>
        <taxon>Spermatophyta</taxon>
        <taxon>Magnoliopsida</taxon>
        <taxon>eudicotyledons</taxon>
        <taxon>Gunneridae</taxon>
        <taxon>Pentapetalae</taxon>
        <taxon>asterids</taxon>
        <taxon>campanulids</taxon>
        <taxon>Asterales</taxon>
        <taxon>Asteraceae</taxon>
        <taxon>Asteroideae</taxon>
        <taxon>Heliantheae alliance</taxon>
        <taxon>Tageteae</taxon>
        <taxon>Tagetes</taxon>
    </lineage>
</organism>
<dbReference type="AlphaFoldDB" id="A0AAD8NH15"/>
<protein>
    <recommendedName>
        <fullName evidence="3">Ty3 transposon capsid-like protein domain-containing protein</fullName>
    </recommendedName>
</protein>